<dbReference type="Proteomes" id="UP001152320">
    <property type="component" value="Chromosome 8"/>
</dbReference>
<evidence type="ECO:0000256" key="2">
    <source>
        <dbReference type="ARBA" id="ARBA00007318"/>
    </source>
</evidence>
<protein>
    <recommendedName>
        <fullName evidence="3">Active regulator of SIRT1</fullName>
    </recommendedName>
    <alternativeName>
        <fullName evidence="5">40S ribosomal protein S19-binding protein 1</fullName>
    </alternativeName>
</protein>
<dbReference type="PANTHER" id="PTHR31454">
    <property type="entry name" value="ACTIVE REGULATOR OF SIRT1"/>
    <property type="match status" value="1"/>
</dbReference>
<comment type="subcellular location">
    <subcellularLocation>
        <location evidence="1">Nucleus</location>
        <location evidence="1">Nucleolus</location>
    </subcellularLocation>
</comment>
<evidence type="ECO:0000256" key="4">
    <source>
        <dbReference type="ARBA" id="ARBA00023242"/>
    </source>
</evidence>
<proteinExistence type="inferred from homology"/>
<dbReference type="Pfam" id="PF15684">
    <property type="entry name" value="AROS"/>
    <property type="match status" value="1"/>
</dbReference>
<keyword evidence="4" id="KW-0539">Nucleus</keyword>
<dbReference type="GO" id="GO:0019899">
    <property type="term" value="F:enzyme binding"/>
    <property type="evidence" value="ECO:0007669"/>
    <property type="project" value="TreeGrafter"/>
</dbReference>
<evidence type="ECO:0000256" key="5">
    <source>
        <dbReference type="ARBA" id="ARBA00032748"/>
    </source>
</evidence>
<name>A0A9Q1H995_HOLLE</name>
<dbReference type="GO" id="GO:0005730">
    <property type="term" value="C:nucleolus"/>
    <property type="evidence" value="ECO:0007669"/>
    <property type="project" value="UniProtKB-SubCell"/>
</dbReference>
<dbReference type="InterPro" id="IPR023262">
    <property type="entry name" value="AROS"/>
</dbReference>
<dbReference type="AlphaFoldDB" id="A0A9Q1H995"/>
<dbReference type="OrthoDB" id="6493910at2759"/>
<comment type="caution">
    <text evidence="7">The sequence shown here is derived from an EMBL/GenBank/DDBJ whole genome shotgun (WGS) entry which is preliminary data.</text>
</comment>
<reference evidence="7" key="1">
    <citation type="submission" date="2021-10" db="EMBL/GenBank/DDBJ databases">
        <title>Tropical sea cucumber genome reveals ecological adaptation and Cuvierian tubules defense mechanism.</title>
        <authorList>
            <person name="Chen T."/>
        </authorList>
    </citation>
    <scope>NUCLEOTIDE SEQUENCE</scope>
    <source>
        <strain evidence="7">Nanhai2018</strain>
        <tissue evidence="7">Muscle</tissue>
    </source>
</reference>
<comment type="similarity">
    <text evidence="2">Belongs to the AROS family.</text>
</comment>
<evidence type="ECO:0000313" key="8">
    <source>
        <dbReference type="Proteomes" id="UP001152320"/>
    </source>
</evidence>
<gene>
    <name evidence="7" type="ORF">HOLleu_17709</name>
</gene>
<accession>A0A9Q1H995</accession>
<feature type="region of interest" description="Disordered" evidence="6">
    <location>
        <begin position="17"/>
        <end position="65"/>
    </location>
</feature>
<dbReference type="PRINTS" id="PR02029">
    <property type="entry name" value="ACTREGSIRT1"/>
</dbReference>
<evidence type="ECO:0000256" key="6">
    <source>
        <dbReference type="SAM" id="MobiDB-lite"/>
    </source>
</evidence>
<dbReference type="EMBL" id="JAIZAY010000008">
    <property type="protein sequence ID" value="KAJ8037006.1"/>
    <property type="molecule type" value="Genomic_DNA"/>
</dbReference>
<organism evidence="7 8">
    <name type="scientific">Holothuria leucospilota</name>
    <name type="common">Black long sea cucumber</name>
    <name type="synonym">Mertensiothuria leucospilota</name>
    <dbReference type="NCBI Taxonomy" id="206669"/>
    <lineage>
        <taxon>Eukaryota</taxon>
        <taxon>Metazoa</taxon>
        <taxon>Echinodermata</taxon>
        <taxon>Eleutherozoa</taxon>
        <taxon>Echinozoa</taxon>
        <taxon>Holothuroidea</taxon>
        <taxon>Aspidochirotacea</taxon>
        <taxon>Aspidochirotida</taxon>
        <taxon>Holothuriidae</taxon>
        <taxon>Holothuria</taxon>
    </lineage>
</organism>
<keyword evidence="8" id="KW-1185">Reference proteome</keyword>
<evidence type="ECO:0000313" key="7">
    <source>
        <dbReference type="EMBL" id="KAJ8037006.1"/>
    </source>
</evidence>
<evidence type="ECO:0000256" key="3">
    <source>
        <dbReference type="ARBA" id="ARBA00016855"/>
    </source>
</evidence>
<feature type="compositionally biased region" description="Basic residues" evidence="6">
    <location>
        <begin position="50"/>
        <end position="59"/>
    </location>
</feature>
<dbReference type="PANTHER" id="PTHR31454:SF2">
    <property type="entry name" value="ACTIVE REGULATOR OF SIRT1"/>
    <property type="match status" value="1"/>
</dbReference>
<evidence type="ECO:0000256" key="1">
    <source>
        <dbReference type="ARBA" id="ARBA00004604"/>
    </source>
</evidence>
<sequence length="172" mass="19940">MSSSLVRRGLELFQEDVTESGGSSIKRRKKDLSSSNRKDLLPLISSSKTGVKKQLKRLKGNTPRNKTTVKEMKMKSAFDKLSKHKTEDHTDSNVNFLLKMDRSRDRFSSHTNKIIEHCRGKLAKDNPLPETEQEETSVFTEEDFKSFEESYVPKRKFESFLLDYQNFISGKR</sequence>